<keyword evidence="4" id="KW-1185">Reference proteome</keyword>
<proteinExistence type="predicted"/>
<name>A0A8H4RN90_9HELO</name>
<feature type="region of interest" description="Disordered" evidence="2">
    <location>
        <begin position="140"/>
        <end position="162"/>
    </location>
</feature>
<evidence type="ECO:0000256" key="1">
    <source>
        <dbReference type="SAM" id="Coils"/>
    </source>
</evidence>
<evidence type="ECO:0000313" key="4">
    <source>
        <dbReference type="Proteomes" id="UP000566819"/>
    </source>
</evidence>
<organism evidence="3 4">
    <name type="scientific">Cudoniella acicularis</name>
    <dbReference type="NCBI Taxonomy" id="354080"/>
    <lineage>
        <taxon>Eukaryota</taxon>
        <taxon>Fungi</taxon>
        <taxon>Dikarya</taxon>
        <taxon>Ascomycota</taxon>
        <taxon>Pezizomycotina</taxon>
        <taxon>Leotiomycetes</taxon>
        <taxon>Helotiales</taxon>
        <taxon>Tricladiaceae</taxon>
        <taxon>Cudoniella</taxon>
    </lineage>
</organism>
<evidence type="ECO:0000313" key="3">
    <source>
        <dbReference type="EMBL" id="KAF4633094.1"/>
    </source>
</evidence>
<dbReference type="AlphaFoldDB" id="A0A8H4RN90"/>
<dbReference type="OrthoDB" id="5223508at2759"/>
<feature type="compositionally biased region" description="Basic and acidic residues" evidence="2">
    <location>
        <begin position="140"/>
        <end position="160"/>
    </location>
</feature>
<dbReference type="CDD" id="cd23703">
    <property type="entry name" value="mS26_PET12"/>
    <property type="match status" value="1"/>
</dbReference>
<keyword evidence="1" id="KW-0175">Coiled coil</keyword>
<dbReference type="Pfam" id="PF26163">
    <property type="entry name" value="mS26"/>
    <property type="match status" value="1"/>
</dbReference>
<dbReference type="InterPro" id="IPR058940">
    <property type="entry name" value="mS26_fungi"/>
</dbReference>
<reference evidence="3 4" key="1">
    <citation type="submission" date="2020-03" db="EMBL/GenBank/DDBJ databases">
        <title>Draft Genome Sequence of Cudoniella acicularis.</title>
        <authorList>
            <person name="Buettner E."/>
            <person name="Kellner H."/>
        </authorList>
    </citation>
    <scope>NUCLEOTIDE SEQUENCE [LARGE SCALE GENOMIC DNA]</scope>
    <source>
        <strain evidence="3 4">DSM 108380</strain>
    </source>
</reference>
<sequence>MPPSISKSSIGALIRFRCLNAPIQPRSFSTTTSLSSIGPENPRFIEIPAAVQPQVLPKRDIKGVLPPPRNLFPKRAGDKTSHEYFVATIPGPKKKRKASNEYVAWKREMAETRRRNLREGLHALKSRKLRADHLVARKSLEKSQERERRVQAPPREDERLTSSTITNSMRELQLGPAPDPLREQRVAEKTARVQAKEAAREEARRSALHTLYMNARSFITTEEQLDATIEEIFVERPFKDIKNVANPNSNNIWEAMGQPPTVQNMLQNVNNNSRGTLMTYHLGPAQLTGQRMKKIGEELTGGKMDK</sequence>
<comment type="caution">
    <text evidence="3">The sequence shown here is derived from an EMBL/GenBank/DDBJ whole genome shotgun (WGS) entry which is preliminary data.</text>
</comment>
<feature type="coiled-coil region" evidence="1">
    <location>
        <begin position="95"/>
        <end position="127"/>
    </location>
</feature>
<protein>
    <submittedName>
        <fullName evidence="3">Uncharacterized protein</fullName>
    </submittedName>
</protein>
<evidence type="ECO:0000256" key="2">
    <source>
        <dbReference type="SAM" id="MobiDB-lite"/>
    </source>
</evidence>
<dbReference type="EMBL" id="JAAMPI010000290">
    <property type="protein sequence ID" value="KAF4633094.1"/>
    <property type="molecule type" value="Genomic_DNA"/>
</dbReference>
<accession>A0A8H4RN90</accession>
<dbReference type="Proteomes" id="UP000566819">
    <property type="component" value="Unassembled WGS sequence"/>
</dbReference>
<gene>
    <name evidence="3" type="ORF">G7Y89_g5029</name>
</gene>